<evidence type="ECO:0000256" key="7">
    <source>
        <dbReference type="ARBA" id="ARBA00023065"/>
    </source>
</evidence>
<dbReference type="Pfam" id="PF08402">
    <property type="entry name" value="TOBE_2"/>
    <property type="match status" value="1"/>
</dbReference>
<keyword evidence="2" id="KW-1003">Cell membrane</keyword>
<sequence>MTSTRTSAPVGAPTGPPAGPVLALSGVTKSYGSHPAVCGVDLAVSPGEVVTVIGPSGCGKSTLLRLAAGLERPDSGEVRVGGRVVAGSTWVPPERRRVGMVFQDHALFPHLDVAHNIAFGLDELPRSQRAGRIAEVLELVGLGHLGQRHPHELSGGEQQRVALARALAPRPTVVLLDEPFSSLDANLRTQVRTQTLAALRETGSAAMVVTHDQTEALSMGDRLAVLKDGVVRQVGTPSEVYESPSSRFVASFMGDADFLPAHVRDALLTCEIGVVSTVPGWGHTDLDVEVMLRPHEVALRVDGTSHDVVERVEYHGAFVLHHVRLASGRSVRSWQQHGVQHAPGTPVAVSVVPGSRPVLLVGEDAVSAPPVGARR</sequence>
<dbReference type="PROSITE" id="PS50893">
    <property type="entry name" value="ABC_TRANSPORTER_2"/>
    <property type="match status" value="1"/>
</dbReference>
<dbReference type="CDD" id="cd03259">
    <property type="entry name" value="ABC_Carb_Solutes_like"/>
    <property type="match status" value="1"/>
</dbReference>
<dbReference type="Pfam" id="PF00005">
    <property type="entry name" value="ABC_tran"/>
    <property type="match status" value="1"/>
</dbReference>
<evidence type="ECO:0000313" key="11">
    <source>
        <dbReference type="EMBL" id="ANH38071.1"/>
    </source>
</evidence>
<dbReference type="InterPro" id="IPR017871">
    <property type="entry name" value="ABC_transporter-like_CS"/>
</dbReference>
<organism evidence="11 12">
    <name type="scientific">Nocardioides dokdonensis FR1436</name>
    <dbReference type="NCBI Taxonomy" id="1300347"/>
    <lineage>
        <taxon>Bacteria</taxon>
        <taxon>Bacillati</taxon>
        <taxon>Actinomycetota</taxon>
        <taxon>Actinomycetes</taxon>
        <taxon>Propionibacteriales</taxon>
        <taxon>Nocardioidaceae</taxon>
        <taxon>Nocardioides</taxon>
    </lineage>
</organism>
<dbReference type="OrthoDB" id="3180400at2"/>
<evidence type="ECO:0000256" key="8">
    <source>
        <dbReference type="ARBA" id="ARBA00023136"/>
    </source>
</evidence>
<feature type="domain" description="ABC transporter" evidence="10">
    <location>
        <begin position="22"/>
        <end position="253"/>
    </location>
</feature>
<keyword evidence="5 11" id="KW-0067">ATP-binding</keyword>
<dbReference type="PANTHER" id="PTHR42781:SF4">
    <property type="entry name" value="SPERMIDINE_PUTRESCINE IMPORT ATP-BINDING PROTEIN POTA"/>
    <property type="match status" value="1"/>
</dbReference>
<dbReference type="RefSeq" id="WP_068108069.1">
    <property type="nucleotide sequence ID" value="NZ_CP015079.1"/>
</dbReference>
<evidence type="ECO:0000256" key="9">
    <source>
        <dbReference type="ARBA" id="ARBA00066388"/>
    </source>
</evidence>
<dbReference type="EMBL" id="CP015079">
    <property type="protein sequence ID" value="ANH38071.1"/>
    <property type="molecule type" value="Genomic_DNA"/>
</dbReference>
<dbReference type="GO" id="GO:0043190">
    <property type="term" value="C:ATP-binding cassette (ABC) transporter complex"/>
    <property type="evidence" value="ECO:0007669"/>
    <property type="project" value="InterPro"/>
</dbReference>
<dbReference type="STRING" id="1300347.I601_1639"/>
<proteinExistence type="predicted"/>
<dbReference type="Proteomes" id="UP000077868">
    <property type="component" value="Chromosome"/>
</dbReference>
<keyword evidence="12" id="KW-1185">Reference proteome</keyword>
<dbReference type="SUPFAM" id="SSF52540">
    <property type="entry name" value="P-loop containing nucleoside triphosphate hydrolases"/>
    <property type="match status" value="1"/>
</dbReference>
<dbReference type="InterPro" id="IPR003593">
    <property type="entry name" value="AAA+_ATPase"/>
</dbReference>
<dbReference type="InterPro" id="IPR008995">
    <property type="entry name" value="Mo/tungstate-bd_C_term_dom"/>
</dbReference>
<dbReference type="GO" id="GO:0015418">
    <property type="term" value="F:ABC-type quaternary ammonium compound transporting activity"/>
    <property type="evidence" value="ECO:0007669"/>
    <property type="project" value="UniProtKB-EC"/>
</dbReference>
<dbReference type="PROSITE" id="PS00211">
    <property type="entry name" value="ABC_TRANSPORTER_1"/>
    <property type="match status" value="1"/>
</dbReference>
<dbReference type="GO" id="GO:0005524">
    <property type="term" value="F:ATP binding"/>
    <property type="evidence" value="ECO:0007669"/>
    <property type="project" value="UniProtKB-KW"/>
</dbReference>
<dbReference type="Gene3D" id="3.40.50.300">
    <property type="entry name" value="P-loop containing nucleotide triphosphate hydrolases"/>
    <property type="match status" value="1"/>
</dbReference>
<reference evidence="11 12" key="1">
    <citation type="submission" date="2016-03" db="EMBL/GenBank/DDBJ databases">
        <title>Complete genome sequence of a soil Actinobacterium, Nocardioides dokdonensis FR1436.</title>
        <authorList>
            <person name="Kwon S.-K."/>
            <person name="Kim K."/>
            <person name="Kim J.F."/>
        </authorList>
    </citation>
    <scope>NUCLEOTIDE SEQUENCE [LARGE SCALE GENOMIC DNA]</scope>
    <source>
        <strain evidence="11 12">FR1436</strain>
    </source>
</reference>
<name>A0A1A9GKR9_9ACTN</name>
<evidence type="ECO:0000256" key="6">
    <source>
        <dbReference type="ARBA" id="ARBA00023004"/>
    </source>
</evidence>
<evidence type="ECO:0000256" key="1">
    <source>
        <dbReference type="ARBA" id="ARBA00022448"/>
    </source>
</evidence>
<protein>
    <recommendedName>
        <fullName evidence="9">ABC-type quaternary amine transporter</fullName>
        <ecNumber evidence="9">7.6.2.9</ecNumber>
    </recommendedName>
</protein>
<keyword evidence="11" id="KW-0378">Hydrolase</keyword>
<dbReference type="InterPro" id="IPR050093">
    <property type="entry name" value="ABC_SmlMolc_Importer"/>
</dbReference>
<keyword evidence="4" id="KW-0547">Nucleotide-binding</keyword>
<keyword evidence="3" id="KW-0410">Iron transport</keyword>
<evidence type="ECO:0000256" key="5">
    <source>
        <dbReference type="ARBA" id="ARBA00022840"/>
    </source>
</evidence>
<dbReference type="KEGG" id="ndk:I601_1639"/>
<dbReference type="InterPro" id="IPR015853">
    <property type="entry name" value="ABC_transpr_FbpC"/>
</dbReference>
<dbReference type="SMART" id="SM00382">
    <property type="entry name" value="AAA"/>
    <property type="match status" value="1"/>
</dbReference>
<dbReference type="FunFam" id="3.40.50.300:FF:000425">
    <property type="entry name" value="Probable ABC transporter, ATP-binding subunit"/>
    <property type="match status" value="1"/>
</dbReference>
<dbReference type="PANTHER" id="PTHR42781">
    <property type="entry name" value="SPERMIDINE/PUTRESCINE IMPORT ATP-BINDING PROTEIN POTA"/>
    <property type="match status" value="1"/>
</dbReference>
<dbReference type="GO" id="GO:0016887">
    <property type="term" value="F:ATP hydrolysis activity"/>
    <property type="evidence" value="ECO:0007669"/>
    <property type="project" value="InterPro"/>
</dbReference>
<gene>
    <name evidence="11" type="primary">fbpC2</name>
    <name evidence="11" type="ORF">I601_1639</name>
</gene>
<keyword evidence="8" id="KW-0472">Membrane</keyword>
<evidence type="ECO:0000259" key="10">
    <source>
        <dbReference type="PROSITE" id="PS50893"/>
    </source>
</evidence>
<dbReference type="EC" id="7.6.2.9" evidence="9"/>
<keyword evidence="7" id="KW-0406">Ion transport</keyword>
<dbReference type="InterPro" id="IPR003439">
    <property type="entry name" value="ABC_transporter-like_ATP-bd"/>
</dbReference>
<evidence type="ECO:0000256" key="4">
    <source>
        <dbReference type="ARBA" id="ARBA00022741"/>
    </source>
</evidence>
<dbReference type="Gene3D" id="2.40.50.100">
    <property type="match status" value="1"/>
</dbReference>
<evidence type="ECO:0000313" key="12">
    <source>
        <dbReference type="Proteomes" id="UP000077868"/>
    </source>
</evidence>
<keyword evidence="6" id="KW-0408">Iron</keyword>
<dbReference type="SUPFAM" id="SSF50331">
    <property type="entry name" value="MOP-like"/>
    <property type="match status" value="1"/>
</dbReference>
<dbReference type="GO" id="GO:0015408">
    <property type="term" value="F:ABC-type ferric iron transporter activity"/>
    <property type="evidence" value="ECO:0007669"/>
    <property type="project" value="InterPro"/>
</dbReference>
<evidence type="ECO:0000256" key="2">
    <source>
        <dbReference type="ARBA" id="ARBA00022475"/>
    </source>
</evidence>
<keyword evidence="1" id="KW-0813">Transport</keyword>
<accession>A0A1A9GKR9</accession>
<evidence type="ECO:0000256" key="3">
    <source>
        <dbReference type="ARBA" id="ARBA00022496"/>
    </source>
</evidence>
<dbReference type="InterPro" id="IPR027417">
    <property type="entry name" value="P-loop_NTPase"/>
</dbReference>
<dbReference type="InterPro" id="IPR013611">
    <property type="entry name" value="Transp-assoc_OB_typ2"/>
</dbReference>
<dbReference type="PATRIC" id="fig|1300347.3.peg.1639"/>
<dbReference type="AlphaFoldDB" id="A0A1A9GKR9"/>